<name>A0A364K4M8_9BACL</name>
<evidence type="ECO:0000256" key="3">
    <source>
        <dbReference type="ARBA" id="ARBA00022692"/>
    </source>
</evidence>
<feature type="transmembrane region" description="Helical" evidence="6">
    <location>
        <begin position="66"/>
        <end position="84"/>
    </location>
</feature>
<accession>A0A364K4M8</accession>
<reference evidence="7 8" key="1">
    <citation type="submission" date="2018-06" db="EMBL/GenBank/DDBJ databases">
        <title>Thermoflavimicrobium daqus sp. nov., a thermophilic microbe isolated from Moutai-flavour Daqu.</title>
        <authorList>
            <person name="Wang X."/>
            <person name="Zhou H."/>
        </authorList>
    </citation>
    <scope>NUCLEOTIDE SEQUENCE [LARGE SCALE GENOMIC DNA]</scope>
    <source>
        <strain evidence="7 8">FBKL4.011</strain>
    </source>
</reference>
<protein>
    <recommendedName>
        <fullName evidence="9">Holin-like protein</fullName>
    </recommendedName>
</protein>
<comment type="subcellular location">
    <subcellularLocation>
        <location evidence="1">Cell membrane</location>
        <topology evidence="1">Multi-pass membrane protein</topology>
    </subcellularLocation>
</comment>
<feature type="transmembrane region" description="Helical" evidence="6">
    <location>
        <begin position="90"/>
        <end position="110"/>
    </location>
</feature>
<evidence type="ECO:0000256" key="2">
    <source>
        <dbReference type="ARBA" id="ARBA00022475"/>
    </source>
</evidence>
<dbReference type="EMBL" id="QJKK01000005">
    <property type="protein sequence ID" value="RAL24219.1"/>
    <property type="molecule type" value="Genomic_DNA"/>
</dbReference>
<dbReference type="AlphaFoldDB" id="A0A364K4M8"/>
<organism evidence="7 8">
    <name type="scientific">Thermoflavimicrobium daqui</name>
    <dbReference type="NCBI Taxonomy" id="2137476"/>
    <lineage>
        <taxon>Bacteria</taxon>
        <taxon>Bacillati</taxon>
        <taxon>Bacillota</taxon>
        <taxon>Bacilli</taxon>
        <taxon>Bacillales</taxon>
        <taxon>Thermoactinomycetaceae</taxon>
        <taxon>Thermoflavimicrobium</taxon>
    </lineage>
</organism>
<feature type="transmembrane region" description="Helical" evidence="6">
    <location>
        <begin position="26"/>
        <end position="45"/>
    </location>
</feature>
<sequence>MTVIRVVLQVCICILFNEIGKGLSQLFHLPIPGHVIGLVLLLLVLKQEWLRMEWLEEGAEWLLGELLLFFIPSVVGVIQFKALLAENSLGLLFVMGVGTLMVMMVTAWFVEQLYRYRRRGHHGE</sequence>
<dbReference type="Proteomes" id="UP000251213">
    <property type="component" value="Unassembled WGS sequence"/>
</dbReference>
<gene>
    <name evidence="7" type="ORF">DL897_11105</name>
</gene>
<evidence type="ECO:0008006" key="9">
    <source>
        <dbReference type="Google" id="ProtNLM"/>
    </source>
</evidence>
<dbReference type="OrthoDB" id="3176438at2"/>
<keyword evidence="5 6" id="KW-0472">Membrane</keyword>
<evidence type="ECO:0000313" key="7">
    <source>
        <dbReference type="EMBL" id="RAL24219.1"/>
    </source>
</evidence>
<evidence type="ECO:0000256" key="5">
    <source>
        <dbReference type="ARBA" id="ARBA00023136"/>
    </source>
</evidence>
<proteinExistence type="predicted"/>
<evidence type="ECO:0000256" key="4">
    <source>
        <dbReference type="ARBA" id="ARBA00022989"/>
    </source>
</evidence>
<evidence type="ECO:0000256" key="1">
    <source>
        <dbReference type="ARBA" id="ARBA00004651"/>
    </source>
</evidence>
<keyword evidence="8" id="KW-1185">Reference proteome</keyword>
<dbReference type="RefSeq" id="WP_113659212.1">
    <property type="nucleotide sequence ID" value="NZ_KZ845667.1"/>
</dbReference>
<evidence type="ECO:0000256" key="6">
    <source>
        <dbReference type="SAM" id="Phobius"/>
    </source>
</evidence>
<dbReference type="GO" id="GO:0005886">
    <property type="term" value="C:plasma membrane"/>
    <property type="evidence" value="ECO:0007669"/>
    <property type="project" value="UniProtKB-SubCell"/>
</dbReference>
<keyword evidence="3 6" id="KW-0812">Transmembrane</keyword>
<dbReference type="InterPro" id="IPR005538">
    <property type="entry name" value="LrgA/CidA"/>
</dbReference>
<reference evidence="7 8" key="2">
    <citation type="submission" date="2018-06" db="EMBL/GenBank/DDBJ databases">
        <authorList>
            <person name="Zhirakovskaya E."/>
        </authorList>
    </citation>
    <scope>NUCLEOTIDE SEQUENCE [LARGE SCALE GENOMIC DNA]</scope>
    <source>
        <strain evidence="7 8">FBKL4.011</strain>
    </source>
</reference>
<evidence type="ECO:0000313" key="8">
    <source>
        <dbReference type="Proteomes" id="UP000251213"/>
    </source>
</evidence>
<keyword evidence="4 6" id="KW-1133">Transmembrane helix</keyword>
<comment type="caution">
    <text evidence="7">The sequence shown here is derived from an EMBL/GenBank/DDBJ whole genome shotgun (WGS) entry which is preliminary data.</text>
</comment>
<keyword evidence="2" id="KW-1003">Cell membrane</keyword>
<dbReference type="PANTHER" id="PTHR33931">
    <property type="entry name" value="HOLIN-LIKE PROTEIN CIDA-RELATED"/>
    <property type="match status" value="1"/>
</dbReference>
<dbReference type="Pfam" id="PF03788">
    <property type="entry name" value="LrgA"/>
    <property type="match status" value="1"/>
</dbReference>
<dbReference type="PANTHER" id="PTHR33931:SF2">
    <property type="entry name" value="HOLIN-LIKE PROTEIN CIDA"/>
    <property type="match status" value="1"/>
</dbReference>